<name>A0A174PSA8_9FIRM</name>
<protein>
    <submittedName>
        <fullName evidence="1">Uncharacterized protein</fullName>
    </submittedName>
</protein>
<gene>
    <name evidence="1" type="ORF">ERS852480_03720</name>
</gene>
<dbReference type="EMBL" id="CZAB01000042">
    <property type="protein sequence ID" value="CUP62506.1"/>
    <property type="molecule type" value="Genomic_DNA"/>
</dbReference>
<sequence>MESADSMASMDKASRNKVSAAGEENVLNIDGKILLKSTNQVLFVV</sequence>
<organism evidence="1 2">
    <name type="scientific">Enterocloster clostridioformis</name>
    <dbReference type="NCBI Taxonomy" id="1531"/>
    <lineage>
        <taxon>Bacteria</taxon>
        <taxon>Bacillati</taxon>
        <taxon>Bacillota</taxon>
        <taxon>Clostridia</taxon>
        <taxon>Lachnospirales</taxon>
        <taxon>Lachnospiraceae</taxon>
        <taxon>Enterocloster</taxon>
    </lineage>
</organism>
<proteinExistence type="predicted"/>
<evidence type="ECO:0000313" key="1">
    <source>
        <dbReference type="EMBL" id="CUP62506.1"/>
    </source>
</evidence>
<evidence type="ECO:0000313" key="2">
    <source>
        <dbReference type="Proteomes" id="UP000095512"/>
    </source>
</evidence>
<reference evidence="1 2" key="1">
    <citation type="submission" date="2015-09" db="EMBL/GenBank/DDBJ databases">
        <authorList>
            <consortium name="Pathogen Informatics"/>
        </authorList>
    </citation>
    <scope>NUCLEOTIDE SEQUENCE [LARGE SCALE GENOMIC DNA]</scope>
    <source>
        <strain evidence="1 2">2789STDY5834865</strain>
    </source>
</reference>
<dbReference type="AlphaFoldDB" id="A0A174PSA8"/>
<accession>A0A174PSA8</accession>
<dbReference type="Proteomes" id="UP000095512">
    <property type="component" value="Unassembled WGS sequence"/>
</dbReference>